<dbReference type="SUPFAM" id="SSF53681">
    <property type="entry name" value="Aspartate/glutamate racemase"/>
    <property type="match status" value="1"/>
</dbReference>
<protein>
    <submittedName>
        <fullName evidence="2">Hydantoin racemase</fullName>
    </submittedName>
</protein>
<dbReference type="STRING" id="1888891.DSOL_4911"/>
<name>A0A1Q8QH00_9FIRM</name>
<organism evidence="2 3">
    <name type="scientific">Desulfosporosinus metallidurans</name>
    <dbReference type="NCBI Taxonomy" id="1888891"/>
    <lineage>
        <taxon>Bacteria</taxon>
        <taxon>Bacillati</taxon>
        <taxon>Bacillota</taxon>
        <taxon>Clostridia</taxon>
        <taxon>Eubacteriales</taxon>
        <taxon>Desulfitobacteriaceae</taxon>
        <taxon>Desulfosporosinus</taxon>
    </lineage>
</organism>
<dbReference type="Proteomes" id="UP000186102">
    <property type="component" value="Unassembled WGS sequence"/>
</dbReference>
<comment type="similarity">
    <text evidence="1">Belongs to the HyuE racemase family.</text>
</comment>
<dbReference type="InterPro" id="IPR053714">
    <property type="entry name" value="Iso_Racemase_Enz_sf"/>
</dbReference>
<dbReference type="Gene3D" id="3.40.50.12500">
    <property type="match status" value="1"/>
</dbReference>
<dbReference type="RefSeq" id="WP_075367183.1">
    <property type="nucleotide sequence ID" value="NZ_MLBF01000073.1"/>
</dbReference>
<accession>A0A1Q8QH00</accession>
<evidence type="ECO:0000313" key="2">
    <source>
        <dbReference type="EMBL" id="OLN26629.1"/>
    </source>
</evidence>
<dbReference type="InterPro" id="IPR015942">
    <property type="entry name" value="Asp/Glu/hydantoin_racemase"/>
</dbReference>
<dbReference type="EMBL" id="MLBF01000073">
    <property type="protein sequence ID" value="OLN26629.1"/>
    <property type="molecule type" value="Genomic_DNA"/>
</dbReference>
<sequence>MTPKKILWINPVGTDTYDAPIQEYLDTAKDSETIIDVVSLSRGPLHLEYSYYEALVLLDTLNKVKSAEKEGYDAAVIGCFYDPGLMEAREILDKMVVTAPAEASMHIAATMGHKFSIIVGRNKWIPQMMENVVNCGLKDKFASFKSVGLGVYDFHKDEKLTERLLKEAAKEAVEKDGAEVIILGCTIQFGFYKELQKYLGVPVIDAVLAPLKWAEFLVELQGKFAWSHSKIGGYETPPKSEIESWGLESQYNMNGLWRR</sequence>
<dbReference type="InterPro" id="IPR052186">
    <property type="entry name" value="Hydantoin_racemase-like"/>
</dbReference>
<dbReference type="OrthoDB" id="9791723at2"/>
<proteinExistence type="inferred from homology"/>
<dbReference type="AlphaFoldDB" id="A0A1Q8QH00"/>
<dbReference type="InterPro" id="IPR001920">
    <property type="entry name" value="Asp/Glu_race"/>
</dbReference>
<keyword evidence="3" id="KW-1185">Reference proteome</keyword>
<comment type="caution">
    <text evidence="2">The sequence shown here is derived from an EMBL/GenBank/DDBJ whole genome shotgun (WGS) entry which is preliminary data.</text>
</comment>
<evidence type="ECO:0000256" key="1">
    <source>
        <dbReference type="ARBA" id="ARBA00038414"/>
    </source>
</evidence>
<dbReference type="PANTHER" id="PTHR28047:SF5">
    <property type="entry name" value="PROTEIN DCG1"/>
    <property type="match status" value="1"/>
</dbReference>
<dbReference type="GO" id="GO:0047661">
    <property type="term" value="F:amino-acid racemase activity"/>
    <property type="evidence" value="ECO:0007669"/>
    <property type="project" value="InterPro"/>
</dbReference>
<dbReference type="PANTHER" id="PTHR28047">
    <property type="entry name" value="PROTEIN DCG1"/>
    <property type="match status" value="1"/>
</dbReference>
<evidence type="ECO:0000313" key="3">
    <source>
        <dbReference type="Proteomes" id="UP000186102"/>
    </source>
</evidence>
<dbReference type="Pfam" id="PF01177">
    <property type="entry name" value="Asp_Glu_race"/>
    <property type="match status" value="1"/>
</dbReference>
<reference evidence="2 3" key="1">
    <citation type="submission" date="2016-09" db="EMBL/GenBank/DDBJ databases">
        <title>Complete genome of Desulfosporosinus sp. OL.</title>
        <authorList>
            <person name="Mardanov A."/>
            <person name="Beletsky A."/>
            <person name="Panova A."/>
            <person name="Karnachuk O."/>
            <person name="Ravin N."/>
        </authorList>
    </citation>
    <scope>NUCLEOTIDE SEQUENCE [LARGE SCALE GENOMIC DNA]</scope>
    <source>
        <strain evidence="2 3">OL</strain>
    </source>
</reference>
<gene>
    <name evidence="2" type="ORF">DSOL_4911</name>
</gene>